<feature type="transmembrane region" description="Helical" evidence="2">
    <location>
        <begin position="51"/>
        <end position="73"/>
    </location>
</feature>
<reference evidence="3 4" key="1">
    <citation type="submission" date="2019-07" db="EMBL/GenBank/DDBJ databases">
        <title>Whole genome shotgun sequence of Knoellia locipacati NBRC 109775.</title>
        <authorList>
            <person name="Hosoyama A."/>
            <person name="Uohara A."/>
            <person name="Ohji S."/>
            <person name="Ichikawa N."/>
        </authorList>
    </citation>
    <scope>NUCLEOTIDE SEQUENCE [LARGE SCALE GENOMIC DNA]</scope>
    <source>
        <strain evidence="3 4">NBRC 109775</strain>
    </source>
</reference>
<dbReference type="RefSeq" id="WP_147063664.1">
    <property type="nucleotide sequence ID" value="NZ_BAABDN010000001.1"/>
</dbReference>
<evidence type="ECO:0000313" key="4">
    <source>
        <dbReference type="Proteomes" id="UP000321793"/>
    </source>
</evidence>
<sequence length="92" mass="9808">MATTPPQQPVLRPRTDESPRPARREGIAALRDVAIGVFFVVFTTSRLHAEGFGWLTVTVLILASGALGAKIAIYAPLLRTTKAQGQAVPDPS</sequence>
<dbReference type="AlphaFoldDB" id="A0A512SZN5"/>
<keyword evidence="2" id="KW-0812">Transmembrane</keyword>
<evidence type="ECO:0000313" key="3">
    <source>
        <dbReference type="EMBL" id="GEQ13437.1"/>
    </source>
</evidence>
<protein>
    <submittedName>
        <fullName evidence="3">Uncharacterized protein</fullName>
    </submittedName>
</protein>
<keyword evidence="4" id="KW-1185">Reference proteome</keyword>
<feature type="region of interest" description="Disordered" evidence="1">
    <location>
        <begin position="1"/>
        <end position="22"/>
    </location>
</feature>
<dbReference type="EMBL" id="BKBA01000004">
    <property type="protein sequence ID" value="GEQ13437.1"/>
    <property type="molecule type" value="Genomic_DNA"/>
</dbReference>
<evidence type="ECO:0000256" key="2">
    <source>
        <dbReference type="SAM" id="Phobius"/>
    </source>
</evidence>
<name>A0A512SZN5_9MICO</name>
<keyword evidence="2" id="KW-0472">Membrane</keyword>
<evidence type="ECO:0000256" key="1">
    <source>
        <dbReference type="SAM" id="MobiDB-lite"/>
    </source>
</evidence>
<comment type="caution">
    <text evidence="3">The sequence shown here is derived from an EMBL/GenBank/DDBJ whole genome shotgun (WGS) entry which is preliminary data.</text>
</comment>
<keyword evidence="2" id="KW-1133">Transmembrane helix</keyword>
<proteinExistence type="predicted"/>
<accession>A0A512SZN5</accession>
<dbReference type="Proteomes" id="UP000321793">
    <property type="component" value="Unassembled WGS sequence"/>
</dbReference>
<feature type="compositionally biased region" description="Basic and acidic residues" evidence="1">
    <location>
        <begin position="13"/>
        <end position="22"/>
    </location>
</feature>
<gene>
    <name evidence="3" type="ORF">KLO01_14840</name>
</gene>
<organism evidence="3 4">
    <name type="scientific">Knoellia locipacati</name>
    <dbReference type="NCBI Taxonomy" id="882824"/>
    <lineage>
        <taxon>Bacteria</taxon>
        <taxon>Bacillati</taxon>
        <taxon>Actinomycetota</taxon>
        <taxon>Actinomycetes</taxon>
        <taxon>Micrococcales</taxon>
        <taxon>Intrasporangiaceae</taxon>
        <taxon>Knoellia</taxon>
    </lineage>
</organism>